<gene>
    <name evidence="14" type="ORF">N657DRAFT_650856</name>
</gene>
<keyword evidence="12" id="KW-0753">Steroid metabolism</keyword>
<dbReference type="Pfam" id="PF03694">
    <property type="entry name" value="Erg28"/>
    <property type="match status" value="1"/>
</dbReference>
<comment type="caution">
    <text evidence="14">The sequence shown here is derived from an EMBL/GenBank/DDBJ whole genome shotgun (WGS) entry which is preliminary data.</text>
</comment>
<evidence type="ECO:0000256" key="4">
    <source>
        <dbReference type="ARBA" id="ARBA00022692"/>
    </source>
</evidence>
<evidence type="ECO:0000256" key="7">
    <source>
        <dbReference type="ARBA" id="ARBA00022989"/>
    </source>
</evidence>
<keyword evidence="8" id="KW-0756">Sterol biosynthesis</keyword>
<sequence length="137" mass="15621">MATILPSSIQDGYLPYLMLYTSVAGIAHTAWCYLSKDPASSMRMFRGPRSPTPTPLLAHVYAVKNLYTSVIRLYAVYHLNNRPLYNLAMLSYAGVLWLYFTEYAIWQTARGSDTLIPLATSGLGLVWMWVQSDWYLR</sequence>
<keyword evidence="15" id="KW-1185">Reference proteome</keyword>
<keyword evidence="10 13" id="KW-0472">Membrane</keyword>
<reference evidence="14" key="2">
    <citation type="submission" date="2023-05" db="EMBL/GenBank/DDBJ databases">
        <authorList>
            <consortium name="Lawrence Berkeley National Laboratory"/>
            <person name="Steindorff A."/>
            <person name="Hensen N."/>
            <person name="Bonometti L."/>
            <person name="Westerberg I."/>
            <person name="Brannstrom I.O."/>
            <person name="Guillou S."/>
            <person name="Cros-Aarteil S."/>
            <person name="Calhoun S."/>
            <person name="Haridas S."/>
            <person name="Kuo A."/>
            <person name="Mondo S."/>
            <person name="Pangilinan J."/>
            <person name="Riley R."/>
            <person name="Labutti K."/>
            <person name="Andreopoulos B."/>
            <person name="Lipzen A."/>
            <person name="Chen C."/>
            <person name="Yanf M."/>
            <person name="Daum C."/>
            <person name="Ng V."/>
            <person name="Clum A."/>
            <person name="Ohm R."/>
            <person name="Martin F."/>
            <person name="Silar P."/>
            <person name="Natvig D."/>
            <person name="Lalanne C."/>
            <person name="Gautier V."/>
            <person name="Ament-Velasquez S.L."/>
            <person name="Kruys A."/>
            <person name="Hutchinson M.I."/>
            <person name="Powell A.J."/>
            <person name="Barry K."/>
            <person name="Miller A.N."/>
            <person name="Grigoriev I.V."/>
            <person name="Debuchy R."/>
            <person name="Gladieux P."/>
            <person name="Thoren M.H."/>
            <person name="Johannesson H."/>
        </authorList>
    </citation>
    <scope>NUCLEOTIDE SEQUENCE</scope>
    <source>
        <strain evidence="14">CBS 731.68</strain>
    </source>
</reference>
<dbReference type="GO" id="GO:0005789">
    <property type="term" value="C:endoplasmic reticulum membrane"/>
    <property type="evidence" value="ECO:0007669"/>
    <property type="project" value="UniProtKB-SubCell"/>
</dbReference>
<comment type="subcellular location">
    <subcellularLocation>
        <location evidence="1">Endoplasmic reticulum membrane</location>
        <topology evidence="1">Multi-pass membrane protein</topology>
    </subcellularLocation>
</comment>
<evidence type="ECO:0000256" key="12">
    <source>
        <dbReference type="ARBA" id="ARBA00023221"/>
    </source>
</evidence>
<feature type="transmembrane region" description="Helical" evidence="13">
    <location>
        <begin position="83"/>
        <end position="100"/>
    </location>
</feature>
<keyword evidence="4 13" id="KW-0812">Transmembrane</keyword>
<comment type="similarity">
    <text evidence="2">Belongs to the ERG28 family.</text>
</comment>
<reference evidence="14" key="1">
    <citation type="journal article" date="2023" name="Mol. Phylogenet. Evol.">
        <title>Genome-scale phylogeny and comparative genomics of the fungal order Sordariales.</title>
        <authorList>
            <person name="Hensen N."/>
            <person name="Bonometti L."/>
            <person name="Westerberg I."/>
            <person name="Brannstrom I.O."/>
            <person name="Guillou S."/>
            <person name="Cros-Aarteil S."/>
            <person name="Calhoun S."/>
            <person name="Haridas S."/>
            <person name="Kuo A."/>
            <person name="Mondo S."/>
            <person name="Pangilinan J."/>
            <person name="Riley R."/>
            <person name="LaButti K."/>
            <person name="Andreopoulos B."/>
            <person name="Lipzen A."/>
            <person name="Chen C."/>
            <person name="Yan M."/>
            <person name="Daum C."/>
            <person name="Ng V."/>
            <person name="Clum A."/>
            <person name="Steindorff A."/>
            <person name="Ohm R.A."/>
            <person name="Martin F."/>
            <person name="Silar P."/>
            <person name="Natvig D.O."/>
            <person name="Lalanne C."/>
            <person name="Gautier V."/>
            <person name="Ament-Velasquez S.L."/>
            <person name="Kruys A."/>
            <person name="Hutchinson M.I."/>
            <person name="Powell A.J."/>
            <person name="Barry K."/>
            <person name="Miller A.N."/>
            <person name="Grigoriev I.V."/>
            <person name="Debuchy R."/>
            <person name="Gladieux P."/>
            <person name="Hiltunen Thoren M."/>
            <person name="Johannesson H."/>
        </authorList>
    </citation>
    <scope>NUCLEOTIDE SEQUENCE</scope>
    <source>
        <strain evidence="14">CBS 731.68</strain>
    </source>
</reference>
<dbReference type="PANTHER" id="PTHR15451:SF19">
    <property type="entry name" value="ERGOSTEROL BIOSYNTHETIC PROTEIN 28 HOMOLOG"/>
    <property type="match status" value="1"/>
</dbReference>
<evidence type="ECO:0000256" key="5">
    <source>
        <dbReference type="ARBA" id="ARBA00022824"/>
    </source>
</evidence>
<evidence type="ECO:0000313" key="15">
    <source>
        <dbReference type="Proteomes" id="UP001302602"/>
    </source>
</evidence>
<accession>A0AAN6YZ01</accession>
<dbReference type="GeneID" id="87830813"/>
<dbReference type="InterPro" id="IPR005352">
    <property type="entry name" value="Erg28"/>
</dbReference>
<dbReference type="PANTHER" id="PTHR15451">
    <property type="entry name" value="ERGOSTEROL BIOSYNTHETIC PROTEIN 28-RELATED"/>
    <property type="match status" value="1"/>
</dbReference>
<evidence type="ECO:0000256" key="2">
    <source>
        <dbReference type="ARBA" id="ARBA00005377"/>
    </source>
</evidence>
<dbReference type="EMBL" id="MU853258">
    <property type="protein sequence ID" value="KAK4118882.1"/>
    <property type="molecule type" value="Genomic_DNA"/>
</dbReference>
<evidence type="ECO:0000256" key="10">
    <source>
        <dbReference type="ARBA" id="ARBA00023136"/>
    </source>
</evidence>
<organism evidence="14 15">
    <name type="scientific">Parathielavia appendiculata</name>
    <dbReference type="NCBI Taxonomy" id="2587402"/>
    <lineage>
        <taxon>Eukaryota</taxon>
        <taxon>Fungi</taxon>
        <taxon>Dikarya</taxon>
        <taxon>Ascomycota</taxon>
        <taxon>Pezizomycotina</taxon>
        <taxon>Sordariomycetes</taxon>
        <taxon>Sordariomycetidae</taxon>
        <taxon>Sordariales</taxon>
        <taxon>Chaetomiaceae</taxon>
        <taxon>Parathielavia</taxon>
    </lineage>
</organism>
<dbReference type="GO" id="GO:0030674">
    <property type="term" value="F:protein-macromolecule adaptor activity"/>
    <property type="evidence" value="ECO:0007669"/>
    <property type="project" value="TreeGrafter"/>
</dbReference>
<dbReference type="Proteomes" id="UP001302602">
    <property type="component" value="Unassembled WGS sequence"/>
</dbReference>
<keyword evidence="3" id="KW-0444">Lipid biosynthesis</keyword>
<proteinExistence type="inferred from homology"/>
<evidence type="ECO:0000256" key="11">
    <source>
        <dbReference type="ARBA" id="ARBA00023166"/>
    </source>
</evidence>
<evidence type="ECO:0000256" key="3">
    <source>
        <dbReference type="ARBA" id="ARBA00022516"/>
    </source>
</evidence>
<dbReference type="GO" id="GO:0016126">
    <property type="term" value="P:sterol biosynthetic process"/>
    <property type="evidence" value="ECO:0007669"/>
    <property type="project" value="UniProtKB-KW"/>
</dbReference>
<name>A0AAN6YZ01_9PEZI</name>
<evidence type="ECO:0000313" key="14">
    <source>
        <dbReference type="EMBL" id="KAK4118882.1"/>
    </source>
</evidence>
<evidence type="ECO:0000256" key="1">
    <source>
        <dbReference type="ARBA" id="ARBA00004477"/>
    </source>
</evidence>
<keyword evidence="5" id="KW-0256">Endoplasmic reticulum</keyword>
<feature type="transmembrane region" description="Helical" evidence="13">
    <location>
        <begin position="13"/>
        <end position="35"/>
    </location>
</feature>
<evidence type="ECO:0000256" key="8">
    <source>
        <dbReference type="ARBA" id="ARBA00023011"/>
    </source>
</evidence>
<evidence type="ECO:0000256" key="6">
    <source>
        <dbReference type="ARBA" id="ARBA00022955"/>
    </source>
</evidence>
<keyword evidence="11" id="KW-1207">Sterol metabolism</keyword>
<keyword evidence="6" id="KW-0752">Steroid biosynthesis</keyword>
<dbReference type="AlphaFoldDB" id="A0AAN6YZ01"/>
<dbReference type="RefSeq" id="XP_062642655.1">
    <property type="nucleotide sequence ID" value="XM_062794044.1"/>
</dbReference>
<protein>
    <submittedName>
        <fullName evidence="14">Ergosterol biosynthesis protein-like protein Erg28</fullName>
    </submittedName>
</protein>
<evidence type="ECO:0000256" key="9">
    <source>
        <dbReference type="ARBA" id="ARBA00023098"/>
    </source>
</evidence>
<keyword evidence="7 13" id="KW-1133">Transmembrane helix</keyword>
<keyword evidence="9" id="KW-0443">Lipid metabolism</keyword>
<evidence type="ECO:0000256" key="13">
    <source>
        <dbReference type="SAM" id="Phobius"/>
    </source>
</evidence>
<feature type="transmembrane region" description="Helical" evidence="13">
    <location>
        <begin position="56"/>
        <end position="77"/>
    </location>
</feature>